<sequence>MVPVLSPMSAALISTVAVVLLACKPDMDPAVTEGLNARADAECKCLDEIDDSDCLTLAAKAHPNPQLEDGFAEKHSKQTVAQYDAAIE</sequence>
<accession>A0A0C2A4U1</accession>
<comment type="caution">
    <text evidence="1">The sequence shown here is derived from an EMBL/GenBank/DDBJ whole genome shotgun (WGS) entry which is preliminary data.</text>
</comment>
<reference evidence="1 2" key="1">
    <citation type="submission" date="2014-12" db="EMBL/GenBank/DDBJ databases">
        <title>Genome assembly of Enhygromyxa salina DSM 15201.</title>
        <authorList>
            <person name="Sharma G."/>
            <person name="Subramanian S."/>
        </authorList>
    </citation>
    <scope>NUCLEOTIDE SEQUENCE [LARGE SCALE GENOMIC DNA]</scope>
    <source>
        <strain evidence="1 2">DSM 15201</strain>
    </source>
</reference>
<dbReference type="EMBL" id="JMCC02000011">
    <property type="protein sequence ID" value="KIG18423.1"/>
    <property type="molecule type" value="Genomic_DNA"/>
</dbReference>
<proteinExistence type="predicted"/>
<protein>
    <submittedName>
        <fullName evidence="1">Uncharacterized protein</fullName>
    </submittedName>
</protein>
<dbReference type="Proteomes" id="UP000031599">
    <property type="component" value="Unassembled WGS sequence"/>
</dbReference>
<name>A0A0C2A4U1_9BACT</name>
<evidence type="ECO:0000313" key="2">
    <source>
        <dbReference type="Proteomes" id="UP000031599"/>
    </source>
</evidence>
<organism evidence="1 2">
    <name type="scientific">Enhygromyxa salina</name>
    <dbReference type="NCBI Taxonomy" id="215803"/>
    <lineage>
        <taxon>Bacteria</taxon>
        <taxon>Pseudomonadati</taxon>
        <taxon>Myxococcota</taxon>
        <taxon>Polyangia</taxon>
        <taxon>Nannocystales</taxon>
        <taxon>Nannocystaceae</taxon>
        <taxon>Enhygromyxa</taxon>
    </lineage>
</organism>
<dbReference type="AlphaFoldDB" id="A0A0C2A4U1"/>
<evidence type="ECO:0000313" key="1">
    <source>
        <dbReference type="EMBL" id="KIG18423.1"/>
    </source>
</evidence>
<gene>
    <name evidence="1" type="ORF">DB30_00708</name>
</gene>